<sequence length="387" mass="43366">MRVGIGIILSVLSSSVLAAVIPDYDSHGILLARRAVNPDPMDLLWKRADEDQEEPGPSSSEAGAGASNYESSPSRTSNNRGRSALELLQSLVKRLHMQLIKTLNTPAERYHQWRDRKLIKATIKKLTEVVEDKNGNKFTSDVSDFLNSTLEGGRTFVGLFDNKARIPFLLVIPEGDNKKSLTKEMLRIQKTAKEHAKKNLKDVLRATNGIKKSPQNVITELGEIMSSASAMHRLITDLRDREYKALISNVGHTKNEVHIKETEIRMSEMNRYRNRISDALNSIKGQINDDMVTFKERVKGKTKSRFGAFKSGFKKRLGFKKKPPTDETPNQEPSNPEPSDQGPPNQDTSDQDTSDQESSDEEVPDQARARPTPAPRLSKLNRQTPNV</sequence>
<dbReference type="EMBL" id="JAFCIX010000551">
    <property type="protein sequence ID" value="KAH6587811.1"/>
    <property type="molecule type" value="Genomic_DNA"/>
</dbReference>
<feature type="region of interest" description="Disordered" evidence="1">
    <location>
        <begin position="312"/>
        <end position="387"/>
    </location>
</feature>
<evidence type="ECO:0000313" key="3">
    <source>
        <dbReference type="EMBL" id="KAH6587811.1"/>
    </source>
</evidence>
<evidence type="ECO:0000256" key="1">
    <source>
        <dbReference type="SAM" id="MobiDB-lite"/>
    </source>
</evidence>
<feature type="compositionally biased region" description="Polar residues" evidence="1">
    <location>
        <begin position="327"/>
        <end position="345"/>
    </location>
</feature>
<feature type="compositionally biased region" description="Acidic residues" evidence="1">
    <location>
        <begin position="349"/>
        <end position="364"/>
    </location>
</feature>
<name>A0ABQ8EZQ1_9FUNG</name>
<feature type="compositionally biased region" description="Polar residues" evidence="1">
    <location>
        <begin position="68"/>
        <end position="80"/>
    </location>
</feature>
<evidence type="ECO:0000313" key="4">
    <source>
        <dbReference type="Proteomes" id="UP001648503"/>
    </source>
</evidence>
<feature type="chain" id="PRO_5045475681" evidence="2">
    <location>
        <begin position="19"/>
        <end position="387"/>
    </location>
</feature>
<accession>A0ABQ8EZQ1</accession>
<keyword evidence="2" id="KW-0732">Signal</keyword>
<feature type="compositionally biased region" description="Low complexity" evidence="1">
    <location>
        <begin position="55"/>
        <end position="67"/>
    </location>
</feature>
<protein>
    <submittedName>
        <fullName evidence="3">Uncharacterized protein</fullName>
    </submittedName>
</protein>
<comment type="caution">
    <text evidence="3">The sequence shown here is derived from an EMBL/GenBank/DDBJ whole genome shotgun (WGS) entry which is preliminary data.</text>
</comment>
<keyword evidence="4" id="KW-1185">Reference proteome</keyword>
<feature type="compositionally biased region" description="Basic residues" evidence="1">
    <location>
        <begin position="312"/>
        <end position="322"/>
    </location>
</feature>
<organism evidence="3 4">
    <name type="scientific">Batrachochytrium salamandrivorans</name>
    <dbReference type="NCBI Taxonomy" id="1357716"/>
    <lineage>
        <taxon>Eukaryota</taxon>
        <taxon>Fungi</taxon>
        <taxon>Fungi incertae sedis</taxon>
        <taxon>Chytridiomycota</taxon>
        <taxon>Chytridiomycota incertae sedis</taxon>
        <taxon>Chytridiomycetes</taxon>
        <taxon>Rhizophydiales</taxon>
        <taxon>Rhizophydiales incertae sedis</taxon>
        <taxon>Batrachochytrium</taxon>
    </lineage>
</organism>
<proteinExistence type="predicted"/>
<gene>
    <name evidence="3" type="ORF">BASA50_011113</name>
</gene>
<evidence type="ECO:0000256" key="2">
    <source>
        <dbReference type="SAM" id="SignalP"/>
    </source>
</evidence>
<feature type="region of interest" description="Disordered" evidence="1">
    <location>
        <begin position="49"/>
        <end position="80"/>
    </location>
</feature>
<feature type="signal peptide" evidence="2">
    <location>
        <begin position="1"/>
        <end position="18"/>
    </location>
</feature>
<reference evidence="3 4" key="1">
    <citation type="submission" date="2021-02" db="EMBL/GenBank/DDBJ databases">
        <title>Variation within the Batrachochytrium salamandrivorans European outbreak.</title>
        <authorList>
            <person name="Kelly M."/>
            <person name="Pasmans F."/>
            <person name="Shea T.P."/>
            <person name="Munoz J.F."/>
            <person name="Carranza S."/>
            <person name="Cuomo C.A."/>
            <person name="Martel A."/>
        </authorList>
    </citation>
    <scope>NUCLEOTIDE SEQUENCE [LARGE SCALE GENOMIC DNA]</scope>
    <source>
        <strain evidence="3 4">AMFP18/2</strain>
    </source>
</reference>
<dbReference type="Proteomes" id="UP001648503">
    <property type="component" value="Unassembled WGS sequence"/>
</dbReference>